<feature type="signal peptide" evidence="1">
    <location>
        <begin position="1"/>
        <end position="23"/>
    </location>
</feature>
<sequence>MWSLSLLYYILWLLFFPSPPTFMNTIYLGSDPSFFINIFNCGKCVSGITVIKYSNKYEGNKYIKTVMLE</sequence>
<feature type="chain" id="PRO_5005583894" evidence="1">
    <location>
        <begin position="24"/>
        <end position="69"/>
    </location>
</feature>
<proteinExistence type="predicted"/>
<accession>A0A0L8HS80</accession>
<evidence type="ECO:0000313" key="2">
    <source>
        <dbReference type="EMBL" id="KOF92049.1"/>
    </source>
</evidence>
<gene>
    <name evidence="2" type="ORF">OCBIM_22007431mg</name>
</gene>
<name>A0A0L8HS80_OCTBM</name>
<dbReference type="AlphaFoldDB" id="A0A0L8HS80"/>
<evidence type="ECO:0000256" key="1">
    <source>
        <dbReference type="SAM" id="SignalP"/>
    </source>
</evidence>
<dbReference type="EMBL" id="KQ417413">
    <property type="protein sequence ID" value="KOF92049.1"/>
    <property type="molecule type" value="Genomic_DNA"/>
</dbReference>
<protein>
    <submittedName>
        <fullName evidence="2">Uncharacterized protein</fullName>
    </submittedName>
</protein>
<organism evidence="2">
    <name type="scientific">Octopus bimaculoides</name>
    <name type="common">California two-spotted octopus</name>
    <dbReference type="NCBI Taxonomy" id="37653"/>
    <lineage>
        <taxon>Eukaryota</taxon>
        <taxon>Metazoa</taxon>
        <taxon>Spiralia</taxon>
        <taxon>Lophotrochozoa</taxon>
        <taxon>Mollusca</taxon>
        <taxon>Cephalopoda</taxon>
        <taxon>Coleoidea</taxon>
        <taxon>Octopodiformes</taxon>
        <taxon>Octopoda</taxon>
        <taxon>Incirrata</taxon>
        <taxon>Octopodidae</taxon>
        <taxon>Octopus</taxon>
    </lineage>
</organism>
<keyword evidence="1" id="KW-0732">Signal</keyword>
<reference evidence="2" key="1">
    <citation type="submission" date="2015-07" db="EMBL/GenBank/DDBJ databases">
        <title>MeaNS - Measles Nucleotide Surveillance Program.</title>
        <authorList>
            <person name="Tran T."/>
            <person name="Druce J."/>
        </authorList>
    </citation>
    <scope>NUCLEOTIDE SEQUENCE</scope>
    <source>
        <strain evidence="2">UCB-OBI-ISO-001</strain>
        <tissue evidence="2">Gonad</tissue>
    </source>
</reference>